<accession>A0AB73BQ15</accession>
<dbReference type="RefSeq" id="WP_150352165.1">
    <property type="nucleotide sequence ID" value="NZ_VUAL01000005.1"/>
</dbReference>
<dbReference type="AlphaFoldDB" id="A0AB73BQ15"/>
<dbReference type="Gene3D" id="3.10.420.10">
    <property type="entry name" value="SecB-like"/>
    <property type="match status" value="1"/>
</dbReference>
<evidence type="ECO:0000313" key="1">
    <source>
        <dbReference type="EMBL" id="KAA8798144.1"/>
    </source>
</evidence>
<comment type="caution">
    <text evidence="1">The sequence shown here is derived from an EMBL/GenBank/DDBJ whole genome shotgun (WGS) entry which is preliminary data.</text>
</comment>
<dbReference type="EMBL" id="VUAO01000011">
    <property type="protein sequence ID" value="KAA8798144.1"/>
    <property type="molecule type" value="Genomic_DNA"/>
</dbReference>
<protein>
    <recommendedName>
        <fullName evidence="3">Preprotein translocase subunit SecB</fullName>
    </recommendedName>
</protein>
<proteinExistence type="predicted"/>
<dbReference type="InterPro" id="IPR035958">
    <property type="entry name" value="SecB-like_sf"/>
</dbReference>
<name>A0AB73BQ15_9LACO</name>
<gene>
    <name evidence="1" type="ORF">F1C02_05165</name>
</gene>
<evidence type="ECO:0008006" key="3">
    <source>
        <dbReference type="Google" id="ProtNLM"/>
    </source>
</evidence>
<sequence length="151" mass="17276">MDTQKNKSNFSFIPPTLVESIFIENPEYKGDFCSVKNLKFNLNTSVEKPEKNPANSDQNQAVVMLTLATANDLEFTENDACYLRITMKSKFVWQKDSYNDNEVDSLLKINAPSLLLSYIRPQVVSLTENSDIPTQHVPFIDFSQNIFKDKN</sequence>
<organism evidence="1 2">
    <name type="scientific">Lactobacillus crispatus</name>
    <dbReference type="NCBI Taxonomy" id="47770"/>
    <lineage>
        <taxon>Bacteria</taxon>
        <taxon>Bacillati</taxon>
        <taxon>Bacillota</taxon>
        <taxon>Bacilli</taxon>
        <taxon>Lactobacillales</taxon>
        <taxon>Lactobacillaceae</taxon>
        <taxon>Lactobacillus</taxon>
    </lineage>
</organism>
<evidence type="ECO:0000313" key="2">
    <source>
        <dbReference type="Proteomes" id="UP000322051"/>
    </source>
</evidence>
<dbReference type="Proteomes" id="UP000322051">
    <property type="component" value="Unassembled WGS sequence"/>
</dbReference>
<reference evidence="1 2" key="1">
    <citation type="submission" date="2019-09" db="EMBL/GenBank/DDBJ databases">
        <title>Comparative analysis of L. crispatus genomes revealed niche specific adaptation to different host and body sites.</title>
        <authorList>
            <person name="Pan M."/>
            <person name="Hidalgo-Cantabrana C."/>
            <person name="Barrangou R."/>
        </authorList>
    </citation>
    <scope>NUCLEOTIDE SEQUENCE [LARGE SCALE GENOMIC DNA]</scope>
    <source>
        <strain evidence="1 2">NCK973</strain>
    </source>
</reference>
<dbReference type="SUPFAM" id="SSF54611">
    <property type="entry name" value="SecB-like"/>
    <property type="match status" value="1"/>
</dbReference>